<name>A0ABS4GAV3_9FIRM</name>
<comment type="caution">
    <text evidence="3">The sequence shown here is derived from an EMBL/GenBank/DDBJ whole genome shotgun (WGS) entry which is preliminary data.</text>
</comment>
<evidence type="ECO:0000256" key="1">
    <source>
        <dbReference type="SAM" id="SignalP"/>
    </source>
</evidence>
<dbReference type="SMART" id="SM00450">
    <property type="entry name" value="RHOD"/>
    <property type="match status" value="1"/>
</dbReference>
<dbReference type="SUPFAM" id="SSF52821">
    <property type="entry name" value="Rhodanese/Cell cycle control phosphatase"/>
    <property type="match status" value="1"/>
</dbReference>
<gene>
    <name evidence="3" type="ORF">J2Z76_000672</name>
</gene>
<accession>A0ABS4GAV3</accession>
<dbReference type="PANTHER" id="PTHR43031">
    <property type="entry name" value="FAD-DEPENDENT OXIDOREDUCTASE"/>
    <property type="match status" value="1"/>
</dbReference>
<reference evidence="3 4" key="1">
    <citation type="submission" date="2021-03" db="EMBL/GenBank/DDBJ databases">
        <title>Genomic Encyclopedia of Type Strains, Phase IV (KMG-IV): sequencing the most valuable type-strain genomes for metagenomic binning, comparative biology and taxonomic classification.</title>
        <authorList>
            <person name="Goeker M."/>
        </authorList>
    </citation>
    <scope>NUCLEOTIDE SEQUENCE [LARGE SCALE GENOMIC DNA]</scope>
    <source>
        <strain evidence="3 4">DSM 24004</strain>
    </source>
</reference>
<dbReference type="InterPro" id="IPR050229">
    <property type="entry name" value="GlpE_sulfurtransferase"/>
</dbReference>
<feature type="chain" id="PRO_5046267517" evidence="1">
    <location>
        <begin position="22"/>
        <end position="205"/>
    </location>
</feature>
<dbReference type="PROSITE" id="PS51257">
    <property type="entry name" value="PROKAR_LIPOPROTEIN"/>
    <property type="match status" value="1"/>
</dbReference>
<keyword evidence="1" id="KW-0732">Signal</keyword>
<proteinExistence type="predicted"/>
<dbReference type="RefSeq" id="WP_245210309.1">
    <property type="nucleotide sequence ID" value="NZ_JAGGKS010000002.1"/>
</dbReference>
<feature type="domain" description="Rhodanese" evidence="2">
    <location>
        <begin position="119"/>
        <end position="205"/>
    </location>
</feature>
<dbReference type="EMBL" id="JAGGKS010000002">
    <property type="protein sequence ID" value="MBP1924815.1"/>
    <property type="molecule type" value="Genomic_DNA"/>
</dbReference>
<evidence type="ECO:0000259" key="2">
    <source>
        <dbReference type="PROSITE" id="PS50206"/>
    </source>
</evidence>
<dbReference type="InterPro" id="IPR036873">
    <property type="entry name" value="Rhodanese-like_dom_sf"/>
</dbReference>
<sequence>MRRCFLVISIIILLVTSCTQKNNNITFVGIIENVTENDIMVKTNDDVGFDKASVRYDKNLEIKFVPEVGQKVKVEIYPEIRESYPVQVTGINIELVNDEMNNKTEYKKISSEEAKEIIDSEDTVVLDVRTQDEYDSGHIEQAVLLPVTEIEKRAFDVLTNKDEKILVYCRSGNRSATASKLLIEMGYTNVYDFGGIIDWPYEIVK</sequence>
<dbReference type="CDD" id="cd00158">
    <property type="entry name" value="RHOD"/>
    <property type="match status" value="1"/>
</dbReference>
<dbReference type="Pfam" id="PF00581">
    <property type="entry name" value="Rhodanese"/>
    <property type="match status" value="1"/>
</dbReference>
<dbReference type="Gene3D" id="3.40.250.10">
    <property type="entry name" value="Rhodanese-like domain"/>
    <property type="match status" value="1"/>
</dbReference>
<dbReference type="Proteomes" id="UP001519342">
    <property type="component" value="Unassembled WGS sequence"/>
</dbReference>
<dbReference type="InterPro" id="IPR001763">
    <property type="entry name" value="Rhodanese-like_dom"/>
</dbReference>
<dbReference type="PROSITE" id="PS50206">
    <property type="entry name" value="RHODANESE_3"/>
    <property type="match status" value="1"/>
</dbReference>
<dbReference type="PANTHER" id="PTHR43031:SF1">
    <property type="entry name" value="PYRIDINE NUCLEOTIDE-DISULPHIDE OXIDOREDUCTASE"/>
    <property type="match status" value="1"/>
</dbReference>
<evidence type="ECO:0000313" key="4">
    <source>
        <dbReference type="Proteomes" id="UP001519342"/>
    </source>
</evidence>
<feature type="signal peptide" evidence="1">
    <location>
        <begin position="1"/>
        <end position="21"/>
    </location>
</feature>
<evidence type="ECO:0000313" key="3">
    <source>
        <dbReference type="EMBL" id="MBP1924815.1"/>
    </source>
</evidence>
<protein>
    <submittedName>
        <fullName evidence="3">Rhodanese-related sulfurtransferase</fullName>
    </submittedName>
</protein>
<keyword evidence="4" id="KW-1185">Reference proteome</keyword>
<organism evidence="3 4">
    <name type="scientific">Sedimentibacter acidaminivorans</name>
    <dbReference type="NCBI Taxonomy" id="913099"/>
    <lineage>
        <taxon>Bacteria</taxon>
        <taxon>Bacillati</taxon>
        <taxon>Bacillota</taxon>
        <taxon>Tissierellia</taxon>
        <taxon>Sedimentibacter</taxon>
    </lineage>
</organism>